<gene>
    <name evidence="1" type="ORF">FV139_06035</name>
</gene>
<keyword evidence="2" id="KW-1185">Reference proteome</keyword>
<accession>A0A5C9A5X6</accession>
<dbReference type="Proteomes" id="UP000321039">
    <property type="component" value="Unassembled WGS sequence"/>
</dbReference>
<evidence type="ECO:0000313" key="2">
    <source>
        <dbReference type="Proteomes" id="UP000321039"/>
    </source>
</evidence>
<evidence type="ECO:0000313" key="1">
    <source>
        <dbReference type="EMBL" id="TXS95444.1"/>
    </source>
</evidence>
<dbReference type="InterPro" id="IPR003787">
    <property type="entry name" value="Sulphur_relay_DsrE/F-like"/>
</dbReference>
<dbReference type="RefSeq" id="WP_148067355.1">
    <property type="nucleotide sequence ID" value="NZ_VRZA01000002.1"/>
</dbReference>
<comment type="caution">
    <text evidence="1">The sequence shown here is derived from an EMBL/GenBank/DDBJ whole genome shotgun (WGS) entry which is preliminary data.</text>
</comment>
<sequence>MSNEANIENSTQTNDLIIVMTKGIYDEVSSVGLTIANGALTSGKTVGLFLTSSAIDLVRKGGVDHTHVHPMESLKGLLDSFMERGGDVWACPPCTTARGYDEDSLIDGVVIHGASVIMERIGNGAATLTF</sequence>
<dbReference type="InterPro" id="IPR027396">
    <property type="entry name" value="DsrEFH-like"/>
</dbReference>
<reference evidence="1 2" key="1">
    <citation type="submission" date="2019-08" db="EMBL/GenBank/DDBJ databases">
        <title>Parahaliea maris sp. nov., isolated from the surface seawater.</title>
        <authorList>
            <person name="Liu Y."/>
        </authorList>
    </citation>
    <scope>NUCLEOTIDE SEQUENCE [LARGE SCALE GENOMIC DNA]</scope>
    <source>
        <strain evidence="1 2">HSLHS9</strain>
    </source>
</reference>
<dbReference type="Gene3D" id="3.40.1260.10">
    <property type="entry name" value="DsrEFH-like"/>
    <property type="match status" value="1"/>
</dbReference>
<name>A0A5C9A5X6_9GAMM</name>
<dbReference type="AlphaFoldDB" id="A0A5C9A5X6"/>
<dbReference type="EMBL" id="VRZA01000002">
    <property type="protein sequence ID" value="TXS95444.1"/>
    <property type="molecule type" value="Genomic_DNA"/>
</dbReference>
<protein>
    <submittedName>
        <fullName evidence="1">DsrE family protein</fullName>
    </submittedName>
</protein>
<proteinExistence type="predicted"/>
<dbReference type="SUPFAM" id="SSF75169">
    <property type="entry name" value="DsrEFH-like"/>
    <property type="match status" value="1"/>
</dbReference>
<organism evidence="1 2">
    <name type="scientific">Parahaliea maris</name>
    <dbReference type="NCBI Taxonomy" id="2716870"/>
    <lineage>
        <taxon>Bacteria</taxon>
        <taxon>Pseudomonadati</taxon>
        <taxon>Pseudomonadota</taxon>
        <taxon>Gammaproteobacteria</taxon>
        <taxon>Cellvibrionales</taxon>
        <taxon>Halieaceae</taxon>
        <taxon>Parahaliea</taxon>
    </lineage>
</organism>
<dbReference type="Pfam" id="PF02635">
    <property type="entry name" value="DsrE"/>
    <property type="match status" value="1"/>
</dbReference>